<dbReference type="Proteomes" id="UP000001188">
    <property type="component" value="Chromosome"/>
</dbReference>
<reference evidence="1 2" key="1">
    <citation type="journal article" date="2008" name="J. Biotechnol.">
        <title>The genome of Xanthomonas campestris pv. campestris B100 and its use for the reconstruction of metabolic pathways involved in xanthan biosynthesis.</title>
        <authorList>
            <person name="Vorholter F.J."/>
            <person name="Schneiker S."/>
            <person name="Goesmann A."/>
            <person name="Krause L."/>
            <person name="Bekel T."/>
            <person name="Kaiser O."/>
            <person name="Linke B."/>
            <person name="Patschkowski T."/>
            <person name="Ruckert C."/>
            <person name="Schmid J."/>
            <person name="Sidhu V.K."/>
            <person name="Sieber V."/>
            <person name="Tauch A."/>
            <person name="Watt S.A."/>
            <person name="Weisshaar B."/>
            <person name="Becker A."/>
            <person name="Niehaus K."/>
            <person name="Puhler A."/>
        </authorList>
    </citation>
    <scope>NUCLEOTIDE SEQUENCE [LARGE SCALE GENOMIC DNA]</scope>
    <source>
        <strain evidence="1 2">B100</strain>
    </source>
</reference>
<dbReference type="AlphaFoldDB" id="B0RYH1"/>
<evidence type="ECO:0000313" key="2">
    <source>
        <dbReference type="Proteomes" id="UP000001188"/>
    </source>
</evidence>
<proteinExistence type="predicted"/>
<sequence length="100" mass="10667">MANESIQHLRKDLPAALRSQAIAVPHACKEFAHSVAISLMQSDVAATNSLAQAIDRGDRLLVAIDVDTADSELRVLSVAPNQRITQHAAFGLIAPSDARN</sequence>
<organism evidence="1 2">
    <name type="scientific">Xanthomonas campestris pv. campestris (strain B100)</name>
    <dbReference type="NCBI Taxonomy" id="509169"/>
    <lineage>
        <taxon>Bacteria</taxon>
        <taxon>Pseudomonadati</taxon>
        <taxon>Pseudomonadota</taxon>
        <taxon>Gammaproteobacteria</taxon>
        <taxon>Lysobacterales</taxon>
        <taxon>Lysobacteraceae</taxon>
        <taxon>Xanthomonas</taxon>
    </lineage>
</organism>
<dbReference type="EMBL" id="AM920689">
    <property type="protein sequence ID" value="CAP52691.1"/>
    <property type="molecule type" value="Genomic_DNA"/>
</dbReference>
<protein>
    <submittedName>
        <fullName evidence="1">Uncharacterized protein</fullName>
    </submittedName>
</protein>
<name>B0RYH1_XANCB</name>
<accession>B0RYH1</accession>
<evidence type="ECO:0000313" key="1">
    <source>
        <dbReference type="EMBL" id="CAP52691.1"/>
    </source>
</evidence>
<dbReference type="HOGENOM" id="CLU_2304941_0_0_6"/>
<gene>
    <name evidence="1" type="ORF">XCCB100_3326</name>
</gene>
<dbReference type="KEGG" id="xca:xcc-b100_3326"/>